<name>A0ABZ2DP91_RAOOR</name>
<reference evidence="1 2" key="1">
    <citation type="submission" date="2024-02" db="EMBL/GenBank/DDBJ databases">
        <title>Tn5403 promotes plasmid rearrangements and degradation of the Klebsiella pneumoniae carbapenemase (KPC) transposon Tn4401.</title>
        <authorList>
            <person name="Sheppard A.E."/>
            <person name="Barry K.E."/>
            <person name="Parikh H.I."/>
            <person name="Vegesana K."/>
            <person name="Sebra R."/>
            <person name="George S."/>
            <person name="Sanderson N.D."/>
            <person name="Stoesser N."/>
            <person name="Eyre D.W."/>
            <person name="Crook D.W."/>
            <person name="Walker A.S."/>
            <person name="Mathers A.J."/>
        </authorList>
    </citation>
    <scope>NUCLEOTIDE SEQUENCE [LARGE SCALE GENOMIC DNA]</scope>
    <source>
        <strain evidence="1 2">CAV1921</strain>
    </source>
</reference>
<gene>
    <name evidence="1" type="ORF">LM286_17160</name>
</gene>
<dbReference type="Proteomes" id="UP001350972">
    <property type="component" value="Chromosome"/>
</dbReference>
<protein>
    <submittedName>
        <fullName evidence="1">Uncharacterized protein</fullName>
    </submittedName>
</protein>
<sequence>MRDVSIKDENETMTFAVAVVLMRYCNSIYYMANEHYDTAVFFVQEKEAVDYILDDLIKDLMDDFDYYKDRYGKGYEKQEEISESELKGEILLIHEQSVKYLVMKNVKYGIE</sequence>
<accession>A0ABZ2DP91</accession>
<proteinExistence type="predicted"/>
<evidence type="ECO:0000313" key="1">
    <source>
        <dbReference type="EMBL" id="WWC10083.1"/>
    </source>
</evidence>
<dbReference type="RefSeq" id="WP_004860210.1">
    <property type="nucleotide sequence ID" value="NZ_CP145156.1"/>
</dbReference>
<dbReference type="EMBL" id="CP145163">
    <property type="protein sequence ID" value="WWC10083.1"/>
    <property type="molecule type" value="Genomic_DNA"/>
</dbReference>
<organism evidence="1 2">
    <name type="scientific">Raoultella ornithinolytica</name>
    <name type="common">Klebsiella ornithinolytica</name>
    <dbReference type="NCBI Taxonomy" id="54291"/>
    <lineage>
        <taxon>Bacteria</taxon>
        <taxon>Pseudomonadati</taxon>
        <taxon>Pseudomonadota</taxon>
        <taxon>Gammaproteobacteria</taxon>
        <taxon>Enterobacterales</taxon>
        <taxon>Enterobacteriaceae</taxon>
        <taxon>Klebsiella/Raoultella group</taxon>
        <taxon>Raoultella</taxon>
    </lineage>
</organism>
<keyword evidence="2" id="KW-1185">Reference proteome</keyword>
<evidence type="ECO:0000313" key="2">
    <source>
        <dbReference type="Proteomes" id="UP001350972"/>
    </source>
</evidence>